<comment type="caution">
    <text evidence="1">The sequence shown here is derived from an EMBL/GenBank/DDBJ whole genome shotgun (WGS) entry which is preliminary data.</text>
</comment>
<sequence length="288" mass="32993">MKHACIRERVDRITKQLLNSDIEAVINDHYDLMMARYKLNPLFYKTLFKSDRYMVALALLSKFYSTKGMTLSVVRSFCEERGYLSKNTLESYFSFFLITKRMTIITHPSNGRLRVYEPSAQALAETKAILDTHLLPLASLSMENLRFLTTSNSSCRSEHFLRGFAQLLDARCTLDIIVPDAHWMLNRDGGYMLVLALYIDMSKNRNEQGGYKSSTYAALSSLLCVSSTHLMRLVREGETRGYFKNHKNIVEVTPKFESFVRTMMACTFAITLVSVELGEVQELGSFDE</sequence>
<protein>
    <submittedName>
        <fullName evidence="1">Uncharacterized protein</fullName>
    </submittedName>
</protein>
<organism evidence="1 2">
    <name type="scientific">Pseudomonas fulva</name>
    <dbReference type="NCBI Taxonomy" id="47880"/>
    <lineage>
        <taxon>Bacteria</taxon>
        <taxon>Pseudomonadati</taxon>
        <taxon>Pseudomonadota</taxon>
        <taxon>Gammaproteobacteria</taxon>
        <taxon>Pseudomonadales</taxon>
        <taxon>Pseudomonadaceae</taxon>
        <taxon>Pseudomonas</taxon>
    </lineage>
</organism>
<reference evidence="1 2" key="1">
    <citation type="submission" date="2014-12" db="EMBL/GenBank/DDBJ databases">
        <title>16Stimator: statistical estimation of ribosomal gene copy numbers from draft genome assemblies.</title>
        <authorList>
            <person name="Perisin M.A."/>
            <person name="Vetter M."/>
            <person name="Gilbert J.A."/>
            <person name="Bergelson J."/>
        </authorList>
    </citation>
    <scope>NUCLEOTIDE SEQUENCE [LARGE SCALE GENOMIC DNA]</scope>
    <source>
        <strain evidence="1 2">MEJ086</strain>
    </source>
</reference>
<dbReference type="Proteomes" id="UP000032068">
    <property type="component" value="Unassembled WGS sequence"/>
</dbReference>
<dbReference type="AlphaFoldDB" id="A0A0D0L5C9"/>
<accession>A0A0D0L5C9</accession>
<gene>
    <name evidence="1" type="ORF">RU08_01940</name>
</gene>
<evidence type="ECO:0000313" key="2">
    <source>
        <dbReference type="Proteomes" id="UP000032068"/>
    </source>
</evidence>
<dbReference type="RefSeq" id="WP_042552106.1">
    <property type="nucleotide sequence ID" value="NZ_JXQW01000003.1"/>
</dbReference>
<proteinExistence type="predicted"/>
<dbReference type="EMBL" id="JXQW01000003">
    <property type="protein sequence ID" value="KIQ06177.1"/>
    <property type="molecule type" value="Genomic_DNA"/>
</dbReference>
<dbReference type="OrthoDB" id="6942275at2"/>
<name>A0A0D0L5C9_9PSED</name>
<evidence type="ECO:0000313" key="1">
    <source>
        <dbReference type="EMBL" id="KIQ06177.1"/>
    </source>
</evidence>